<dbReference type="KEGG" id="ccp:CHC_T00004146001"/>
<dbReference type="EMBL" id="HG001741">
    <property type="protein sequence ID" value="CDF35705.1"/>
    <property type="molecule type" value="Genomic_DNA"/>
</dbReference>
<proteinExistence type="predicted"/>
<dbReference type="RefSeq" id="XP_005715524.1">
    <property type="nucleotide sequence ID" value="XM_005715467.1"/>
</dbReference>
<evidence type="ECO:0000259" key="2">
    <source>
        <dbReference type="Pfam" id="PF07910"/>
    </source>
</evidence>
<dbReference type="Gramene" id="CDF35705">
    <property type="protein sequence ID" value="CDF35705"/>
    <property type="gene ID" value="CHC_T00004146001"/>
</dbReference>
<gene>
    <name evidence="3" type="ORF">CHC_T00004146001</name>
</gene>
<dbReference type="STRING" id="2769.R7QE46"/>
<evidence type="ECO:0000256" key="1">
    <source>
        <dbReference type="ARBA" id="ARBA00022801"/>
    </source>
</evidence>
<organism evidence="3 4">
    <name type="scientific">Chondrus crispus</name>
    <name type="common">Carrageen Irish moss</name>
    <name type="synonym">Polymorpha crispa</name>
    <dbReference type="NCBI Taxonomy" id="2769"/>
    <lineage>
        <taxon>Eukaryota</taxon>
        <taxon>Rhodophyta</taxon>
        <taxon>Florideophyceae</taxon>
        <taxon>Rhodymeniophycidae</taxon>
        <taxon>Gigartinales</taxon>
        <taxon>Gigartinaceae</taxon>
        <taxon>Chondrus</taxon>
    </lineage>
</organism>
<reference evidence="4" key="1">
    <citation type="journal article" date="2013" name="Proc. Natl. Acad. Sci. U.S.A.">
        <title>Genome structure and metabolic features in the red seaweed Chondrus crispus shed light on evolution of the Archaeplastida.</title>
        <authorList>
            <person name="Collen J."/>
            <person name="Porcel B."/>
            <person name="Carre W."/>
            <person name="Ball S.G."/>
            <person name="Chaparro C."/>
            <person name="Tonon T."/>
            <person name="Barbeyron T."/>
            <person name="Michel G."/>
            <person name="Noel B."/>
            <person name="Valentin K."/>
            <person name="Elias M."/>
            <person name="Artiguenave F."/>
            <person name="Arun A."/>
            <person name="Aury J.M."/>
            <person name="Barbosa-Neto J.F."/>
            <person name="Bothwell J.H."/>
            <person name="Bouget F.Y."/>
            <person name="Brillet L."/>
            <person name="Cabello-Hurtado F."/>
            <person name="Capella-Gutierrez S."/>
            <person name="Charrier B."/>
            <person name="Cladiere L."/>
            <person name="Cock J.M."/>
            <person name="Coelho S.M."/>
            <person name="Colleoni C."/>
            <person name="Czjzek M."/>
            <person name="Da Silva C."/>
            <person name="Delage L."/>
            <person name="Denoeud F."/>
            <person name="Deschamps P."/>
            <person name="Dittami S.M."/>
            <person name="Gabaldon T."/>
            <person name="Gachon C.M."/>
            <person name="Groisillier A."/>
            <person name="Herve C."/>
            <person name="Jabbari K."/>
            <person name="Katinka M."/>
            <person name="Kloareg B."/>
            <person name="Kowalczyk N."/>
            <person name="Labadie K."/>
            <person name="Leblanc C."/>
            <person name="Lopez P.J."/>
            <person name="McLachlan D.H."/>
            <person name="Meslet-Cladiere L."/>
            <person name="Moustafa A."/>
            <person name="Nehr Z."/>
            <person name="Nyvall Collen P."/>
            <person name="Panaud O."/>
            <person name="Partensky F."/>
            <person name="Poulain J."/>
            <person name="Rensing S.A."/>
            <person name="Rousvoal S."/>
            <person name="Samson G."/>
            <person name="Symeonidi A."/>
            <person name="Weissenbach J."/>
            <person name="Zambounis A."/>
            <person name="Wincker P."/>
            <person name="Boyen C."/>
        </authorList>
    </citation>
    <scope>NUCLEOTIDE SEQUENCE [LARGE SCALE GENOMIC DNA]</scope>
    <source>
        <strain evidence="4">cv. Stackhouse</strain>
    </source>
</reference>
<dbReference type="Pfam" id="PF07910">
    <property type="entry name" value="Peptidase_C78"/>
    <property type="match status" value="1"/>
</dbReference>
<dbReference type="Gene3D" id="3.90.70.130">
    <property type="match status" value="1"/>
</dbReference>
<name>R7QE46_CHOCR</name>
<sequence>MSSFLQKCPVCERELNATLANFQLHVNKHLDDGEEEESKKVAFQLSSDDGNPPSPNAERHVAEEPLGPAERMMREVEEQDAALASQIAAVNDVTGMNSTLVSLSLGGSALDSAEIFYANVQSVLFPHIDGLEGVGRKKVHIASKMDLFCSNLAGLGWDCGFRNIQMLFSALLHDPACSQYLRTVGISEVPSVPEIAGRIEDAWKQGYDPEGAANFGGSLLDKEVWIGATEVFVLFRSISFDVFVKDFETPTDADRRNMFLWILQHFNEWCNGKSCSVHRHSFLGPRKRSLVPSIFCQWQGHSVTIIGAEKSRSGEVNLLVLDPSRGFYKSLVDRRTSRMSLVRRGIDHAQFAQPRFQLVSLSQKKLSSPANTNVRETRWGRLKGLRPGGRS</sequence>
<keyword evidence="1" id="KW-0378">Hydrolase</keyword>
<dbReference type="GO" id="GO:0016787">
    <property type="term" value="F:hydrolase activity"/>
    <property type="evidence" value="ECO:0007669"/>
    <property type="project" value="UniProtKB-KW"/>
</dbReference>
<protein>
    <recommendedName>
        <fullName evidence="2">UFSP1/2/DUB catalytic domain-containing protein</fullName>
    </recommendedName>
</protein>
<evidence type="ECO:0000313" key="3">
    <source>
        <dbReference type="EMBL" id="CDF35705.1"/>
    </source>
</evidence>
<dbReference type="PhylomeDB" id="R7QE46"/>
<evidence type="ECO:0000313" key="4">
    <source>
        <dbReference type="Proteomes" id="UP000012073"/>
    </source>
</evidence>
<dbReference type="AlphaFoldDB" id="R7QE46"/>
<accession>R7QE46</accession>
<dbReference type="GeneID" id="17323236"/>
<feature type="domain" description="UFSP1/2/DUB catalytic" evidence="2">
    <location>
        <begin position="139"/>
        <end position="326"/>
    </location>
</feature>
<dbReference type="OrthoDB" id="288987at2759"/>
<dbReference type="InterPro" id="IPR012462">
    <property type="entry name" value="UFSP1/2_DUB_cat"/>
</dbReference>
<dbReference type="Proteomes" id="UP000012073">
    <property type="component" value="Unassembled WGS sequence"/>
</dbReference>
<keyword evidence="4" id="KW-1185">Reference proteome</keyword>